<dbReference type="AlphaFoldDB" id="A0A2P2IUF8"/>
<accession>A0A2P2IUF8</accession>
<dbReference type="Gene3D" id="3.40.50.880">
    <property type="match status" value="1"/>
</dbReference>
<dbReference type="GO" id="GO:0019856">
    <property type="term" value="P:pyrimidine nucleobase biosynthetic process"/>
    <property type="evidence" value="ECO:0007669"/>
    <property type="project" value="TreeGrafter"/>
</dbReference>
<dbReference type="PANTHER" id="PTHR11550">
    <property type="entry name" value="CTP SYNTHASE"/>
    <property type="match status" value="1"/>
</dbReference>
<dbReference type="PANTHER" id="PTHR11550:SF0">
    <property type="entry name" value="CTP SYNTHASE-RELATED"/>
    <property type="match status" value="1"/>
</dbReference>
<protein>
    <submittedName>
        <fullName evidence="1">Uncharacterized protein</fullName>
    </submittedName>
</protein>
<dbReference type="InterPro" id="IPR004468">
    <property type="entry name" value="CTP_synthase"/>
</dbReference>
<dbReference type="SUPFAM" id="SSF52317">
    <property type="entry name" value="Class I glutamine amidotransferase-like"/>
    <property type="match status" value="1"/>
</dbReference>
<sequence>MQIAVIEFARSVLGLQDANSTEFDPDSKNPCVIFMPEGSKTHMGGTMRVGSRRTYFQVRDCKAAKL</sequence>
<dbReference type="EMBL" id="GGEC01004372">
    <property type="protein sequence ID" value="MBW84855.1"/>
    <property type="molecule type" value="Transcribed_RNA"/>
</dbReference>
<name>A0A2P2IUF8_RHIMU</name>
<dbReference type="GO" id="GO:0006241">
    <property type="term" value="P:CTP biosynthetic process"/>
    <property type="evidence" value="ECO:0007669"/>
    <property type="project" value="TreeGrafter"/>
</dbReference>
<proteinExistence type="predicted"/>
<organism evidence="1">
    <name type="scientific">Rhizophora mucronata</name>
    <name type="common">Asiatic mangrove</name>
    <dbReference type="NCBI Taxonomy" id="61149"/>
    <lineage>
        <taxon>Eukaryota</taxon>
        <taxon>Viridiplantae</taxon>
        <taxon>Streptophyta</taxon>
        <taxon>Embryophyta</taxon>
        <taxon>Tracheophyta</taxon>
        <taxon>Spermatophyta</taxon>
        <taxon>Magnoliopsida</taxon>
        <taxon>eudicotyledons</taxon>
        <taxon>Gunneridae</taxon>
        <taxon>Pentapetalae</taxon>
        <taxon>rosids</taxon>
        <taxon>fabids</taxon>
        <taxon>Malpighiales</taxon>
        <taxon>Rhizophoraceae</taxon>
        <taxon>Rhizophora</taxon>
    </lineage>
</organism>
<evidence type="ECO:0000313" key="1">
    <source>
        <dbReference type="EMBL" id="MBW84855.1"/>
    </source>
</evidence>
<reference evidence="1" key="1">
    <citation type="submission" date="2018-02" db="EMBL/GenBank/DDBJ databases">
        <title>Rhizophora mucronata_Transcriptome.</title>
        <authorList>
            <person name="Meera S.P."/>
            <person name="Sreeshan A."/>
            <person name="Augustine A."/>
        </authorList>
    </citation>
    <scope>NUCLEOTIDE SEQUENCE</scope>
    <source>
        <tissue evidence="1">Leaf</tissue>
    </source>
</reference>
<dbReference type="InterPro" id="IPR029062">
    <property type="entry name" value="Class_I_gatase-like"/>
</dbReference>
<dbReference type="GO" id="GO:0003883">
    <property type="term" value="F:CTP synthase activity"/>
    <property type="evidence" value="ECO:0007669"/>
    <property type="project" value="InterPro"/>
</dbReference>
<dbReference type="GO" id="GO:0042802">
    <property type="term" value="F:identical protein binding"/>
    <property type="evidence" value="ECO:0007669"/>
    <property type="project" value="TreeGrafter"/>
</dbReference>